<dbReference type="GO" id="GO:0000981">
    <property type="term" value="F:DNA-binding transcription factor activity, RNA polymerase II-specific"/>
    <property type="evidence" value="ECO:0007669"/>
    <property type="project" value="InterPro"/>
</dbReference>
<dbReference type="SMART" id="SM00906">
    <property type="entry name" value="Fungal_trans"/>
    <property type="match status" value="1"/>
</dbReference>
<keyword evidence="5" id="KW-0804">Transcription</keyword>
<dbReference type="AlphaFoldDB" id="A0A1S9RYZ6"/>
<dbReference type="InterPro" id="IPR001138">
    <property type="entry name" value="Zn2Cys6_DnaBD"/>
</dbReference>
<dbReference type="InterPro" id="IPR051089">
    <property type="entry name" value="prtT"/>
</dbReference>
<name>A0A1S9RYZ6_PENBI</name>
<dbReference type="PROSITE" id="PS00463">
    <property type="entry name" value="ZN2_CY6_FUNGAL_1"/>
    <property type="match status" value="1"/>
</dbReference>
<feature type="domain" description="Zn(2)-C6 fungal-type" evidence="8">
    <location>
        <begin position="99"/>
        <end position="131"/>
    </location>
</feature>
<comment type="caution">
    <text evidence="9">The sequence shown here is derived from an EMBL/GenBank/DDBJ whole genome shotgun (WGS) entry which is preliminary data.</text>
</comment>
<reference evidence="10" key="1">
    <citation type="submission" date="2015-09" db="EMBL/GenBank/DDBJ databases">
        <authorList>
            <person name="Fill T.P."/>
            <person name="Baretta J.F."/>
            <person name="de Almeida L.G."/>
            <person name="Rocha M."/>
            <person name="de Souza D.H."/>
            <person name="Malavazi I."/>
            <person name="Cerdeira L.T."/>
            <person name="Hong H."/>
            <person name="Samborskyy M."/>
            <person name="de Vasconcelos A.T."/>
            <person name="Leadlay P."/>
            <person name="Rodrigues-Filho E."/>
        </authorList>
    </citation>
    <scope>NUCLEOTIDE SEQUENCE [LARGE SCALE GENOMIC DNA]</scope>
    <source>
        <strain evidence="10">LaBioMMi 136</strain>
    </source>
</reference>
<comment type="subcellular location">
    <subcellularLocation>
        <location evidence="1">Nucleus</location>
    </subcellularLocation>
</comment>
<proteinExistence type="predicted"/>
<dbReference type="EMBL" id="LJBN01000046">
    <property type="protein sequence ID" value="OOQ90732.1"/>
    <property type="molecule type" value="Genomic_DNA"/>
</dbReference>
<dbReference type="Pfam" id="PF00172">
    <property type="entry name" value="Zn_clus"/>
    <property type="match status" value="1"/>
</dbReference>
<dbReference type="CDD" id="cd00067">
    <property type="entry name" value="GAL4"/>
    <property type="match status" value="1"/>
</dbReference>
<dbReference type="PROSITE" id="PS50048">
    <property type="entry name" value="ZN2_CY6_FUNGAL_2"/>
    <property type="match status" value="1"/>
</dbReference>
<evidence type="ECO:0000256" key="5">
    <source>
        <dbReference type="ARBA" id="ARBA00023163"/>
    </source>
</evidence>
<dbReference type="SMART" id="SM00066">
    <property type="entry name" value="GAL4"/>
    <property type="match status" value="1"/>
</dbReference>
<dbReference type="SUPFAM" id="SSF57701">
    <property type="entry name" value="Zn2/Cys6 DNA-binding domain"/>
    <property type="match status" value="1"/>
</dbReference>
<keyword evidence="4" id="KW-0238">DNA-binding</keyword>
<feature type="region of interest" description="Disordered" evidence="7">
    <location>
        <begin position="174"/>
        <end position="235"/>
    </location>
</feature>
<keyword evidence="6" id="KW-0539">Nucleus</keyword>
<dbReference type="InterPro" id="IPR007219">
    <property type="entry name" value="XnlR_reg_dom"/>
</dbReference>
<sequence length="792" mass="88522">MIKVYSTAQRALPRDRRRTRPTAASGQFFIGREPEPPNPAFLLSPESALRDEVQLSSMKRNRIHFEANGDASPPSPQGGFTPEDQRQAHVPKISRRIRACTECKKHKVRCDMKTGESTCSRCRRMGLECVVNKSLQTLLEDEADWKTMIELAMTDLLRKSQLPELSYYQVGGGSIETHSRKRGRKDSTVSVDEPGHALGNHSKNQSADTTAGRLTGSSSSSYAVSQPQPQYKIDREETSATSLVTAPMGSLYEVTQLSENRENSPSEDYAPDQALVTDFISRGVVDLQEAEELFYHFDQVLNRYLWDGALLAHKDLTSARRSSSMLSAAILAVTALHLPSKERTFDTCYTEFAKLASESMLGHHHTMDDIRALCIGAFWLADVSWKLSGYAVRIATERNLHQFFRKAVQGSPEHKEQARLWYLLYTLEHHFSIAYGRPPIIHEDPAIAQHNTFTQSPTISQGDLRLHSQVDLFIVLTRIYFAFGPDVDLEVPESEFPKIDQYDQELGDWKSAWLPRLAGSRHVGAYPYKAVYMHYHFSRLQLYSVALRTYHSSTSSKVMSPERRKRANIAIESSIATLQVVLDERDIQRALVGVPLYLHSMITFAAVFLLKIAVKSCSNGPNQCGQGSSTSISSAGLIIDIPYVRVLVGRIVDVMVSCSQRASERHLSHHIARGLRKMLTGLEEWEKRNSTQQSGAPTPQSEASSLFKPVIIPGAQMLGERDIILNHPPPLLGVAPLSAERRNGFDSGLGLAKHEPGLSEGSMDPMMADLWGFDEEYFPTGVFDFLQSQMPA</sequence>
<organism evidence="9 10">
    <name type="scientific">Penicillium brasilianum</name>
    <dbReference type="NCBI Taxonomy" id="104259"/>
    <lineage>
        <taxon>Eukaryota</taxon>
        <taxon>Fungi</taxon>
        <taxon>Dikarya</taxon>
        <taxon>Ascomycota</taxon>
        <taxon>Pezizomycotina</taxon>
        <taxon>Eurotiomycetes</taxon>
        <taxon>Eurotiomycetidae</taxon>
        <taxon>Eurotiales</taxon>
        <taxon>Aspergillaceae</taxon>
        <taxon>Penicillium</taxon>
    </lineage>
</organism>
<protein>
    <submittedName>
        <fullName evidence="9">Fungal specific transcription factor</fullName>
    </submittedName>
</protein>
<evidence type="ECO:0000256" key="4">
    <source>
        <dbReference type="ARBA" id="ARBA00023125"/>
    </source>
</evidence>
<feature type="region of interest" description="Disordered" evidence="7">
    <location>
        <begin position="66"/>
        <end position="92"/>
    </location>
</feature>
<evidence type="ECO:0000313" key="9">
    <source>
        <dbReference type="EMBL" id="OOQ90732.1"/>
    </source>
</evidence>
<dbReference type="InterPro" id="IPR036864">
    <property type="entry name" value="Zn2-C6_fun-type_DNA-bd_sf"/>
</dbReference>
<dbReference type="CDD" id="cd12148">
    <property type="entry name" value="fungal_TF_MHR"/>
    <property type="match status" value="1"/>
</dbReference>
<dbReference type="GO" id="GO:0000976">
    <property type="term" value="F:transcription cis-regulatory region binding"/>
    <property type="evidence" value="ECO:0007669"/>
    <property type="project" value="TreeGrafter"/>
</dbReference>
<keyword evidence="3" id="KW-0805">Transcription regulation</keyword>
<dbReference type="Gene3D" id="4.10.240.10">
    <property type="entry name" value="Zn(2)-C6 fungal-type DNA-binding domain"/>
    <property type="match status" value="1"/>
</dbReference>
<gene>
    <name evidence="9" type="ORF">PEBR_03455</name>
</gene>
<dbReference type="GO" id="GO:0008270">
    <property type="term" value="F:zinc ion binding"/>
    <property type="evidence" value="ECO:0007669"/>
    <property type="project" value="InterPro"/>
</dbReference>
<evidence type="ECO:0000256" key="3">
    <source>
        <dbReference type="ARBA" id="ARBA00023015"/>
    </source>
</evidence>
<accession>A0A1S9RYZ6</accession>
<feature type="region of interest" description="Disordered" evidence="7">
    <location>
        <begin position="1"/>
        <end position="41"/>
    </location>
</feature>
<dbReference type="GO" id="GO:0005634">
    <property type="term" value="C:nucleus"/>
    <property type="evidence" value="ECO:0007669"/>
    <property type="project" value="UniProtKB-SubCell"/>
</dbReference>
<evidence type="ECO:0000256" key="2">
    <source>
        <dbReference type="ARBA" id="ARBA00022723"/>
    </source>
</evidence>
<evidence type="ECO:0000259" key="8">
    <source>
        <dbReference type="PROSITE" id="PS50048"/>
    </source>
</evidence>
<evidence type="ECO:0000256" key="7">
    <source>
        <dbReference type="SAM" id="MobiDB-lite"/>
    </source>
</evidence>
<dbReference type="GO" id="GO:0006351">
    <property type="term" value="P:DNA-templated transcription"/>
    <property type="evidence" value="ECO:0007669"/>
    <property type="project" value="InterPro"/>
</dbReference>
<evidence type="ECO:0000313" key="10">
    <source>
        <dbReference type="Proteomes" id="UP000190744"/>
    </source>
</evidence>
<dbReference type="Proteomes" id="UP000190744">
    <property type="component" value="Unassembled WGS sequence"/>
</dbReference>
<dbReference type="PANTHER" id="PTHR31845:SF17">
    <property type="entry name" value="ZN(II)2CYS6 TRANSCRIPTION FACTOR (EUROFUNG)"/>
    <property type="match status" value="1"/>
</dbReference>
<evidence type="ECO:0000256" key="6">
    <source>
        <dbReference type="ARBA" id="ARBA00023242"/>
    </source>
</evidence>
<keyword evidence="2" id="KW-0479">Metal-binding</keyword>
<dbReference type="PANTHER" id="PTHR31845">
    <property type="entry name" value="FINGER DOMAIN PROTEIN, PUTATIVE-RELATED"/>
    <property type="match status" value="1"/>
</dbReference>
<evidence type="ECO:0000256" key="1">
    <source>
        <dbReference type="ARBA" id="ARBA00004123"/>
    </source>
</evidence>